<dbReference type="EMBL" id="JATAAI010000012">
    <property type="protein sequence ID" value="KAK1741737.1"/>
    <property type="molecule type" value="Genomic_DNA"/>
</dbReference>
<comment type="caution">
    <text evidence="6">The sequence shown here is derived from an EMBL/GenBank/DDBJ whole genome shotgun (WGS) entry which is preliminary data.</text>
</comment>
<dbReference type="PROSITE" id="PS00195">
    <property type="entry name" value="GLUTAREDOXIN_1"/>
    <property type="match status" value="1"/>
</dbReference>
<dbReference type="Gene3D" id="3.50.50.60">
    <property type="entry name" value="FAD/NAD(P)-binding domain"/>
    <property type="match status" value="2"/>
</dbReference>
<dbReference type="EC" id="1.8.1.9" evidence="6"/>
<name>A0AAD8Y903_9STRA</name>
<reference evidence="6" key="1">
    <citation type="submission" date="2023-06" db="EMBL/GenBank/DDBJ databases">
        <title>Survivors Of The Sea: Transcriptome response of Skeletonema marinoi to long-term dormancy.</title>
        <authorList>
            <person name="Pinder M.I.M."/>
            <person name="Kourtchenko O."/>
            <person name="Robertson E.K."/>
            <person name="Larsson T."/>
            <person name="Maumus F."/>
            <person name="Osuna-Cruz C.M."/>
            <person name="Vancaester E."/>
            <person name="Stenow R."/>
            <person name="Vandepoele K."/>
            <person name="Ploug H."/>
            <person name="Bruchert V."/>
            <person name="Godhe A."/>
            <person name="Topel M."/>
        </authorList>
    </citation>
    <scope>NUCLEOTIDE SEQUENCE</scope>
    <source>
        <strain evidence="6">R05AC</strain>
    </source>
</reference>
<dbReference type="InterPro" id="IPR050097">
    <property type="entry name" value="Ferredoxin-NADP_redctase_2"/>
</dbReference>
<dbReference type="InterPro" id="IPR011767">
    <property type="entry name" value="GLR_AS"/>
</dbReference>
<keyword evidence="2" id="KW-0285">Flavoprotein</keyword>
<dbReference type="AlphaFoldDB" id="A0AAD8Y903"/>
<evidence type="ECO:0000256" key="1">
    <source>
        <dbReference type="ARBA" id="ARBA00009333"/>
    </source>
</evidence>
<feature type="domain" description="Glutaredoxin" evidence="4">
    <location>
        <begin position="385"/>
        <end position="449"/>
    </location>
</feature>
<dbReference type="PROSITE" id="PS51354">
    <property type="entry name" value="GLUTAREDOXIN_2"/>
    <property type="match status" value="1"/>
</dbReference>
<keyword evidence="3 6" id="KW-0560">Oxidoreductase</keyword>
<dbReference type="Proteomes" id="UP001224775">
    <property type="component" value="Unassembled WGS sequence"/>
</dbReference>
<dbReference type="SUPFAM" id="SSF52833">
    <property type="entry name" value="Thioredoxin-like"/>
    <property type="match status" value="1"/>
</dbReference>
<organism evidence="6 7">
    <name type="scientific">Skeletonema marinoi</name>
    <dbReference type="NCBI Taxonomy" id="267567"/>
    <lineage>
        <taxon>Eukaryota</taxon>
        <taxon>Sar</taxon>
        <taxon>Stramenopiles</taxon>
        <taxon>Ochrophyta</taxon>
        <taxon>Bacillariophyta</taxon>
        <taxon>Coscinodiscophyceae</taxon>
        <taxon>Thalassiosirophycidae</taxon>
        <taxon>Thalassiosirales</taxon>
        <taxon>Skeletonemataceae</taxon>
        <taxon>Skeletonema</taxon>
        <taxon>Skeletonema marinoi-dohrnii complex</taxon>
    </lineage>
</organism>
<dbReference type="SUPFAM" id="SSF51905">
    <property type="entry name" value="FAD/NAD(P)-binding domain"/>
    <property type="match status" value="1"/>
</dbReference>
<dbReference type="InterPro" id="IPR023753">
    <property type="entry name" value="FAD/NAD-binding_dom"/>
</dbReference>
<gene>
    <name evidence="6" type="ORF">QTG54_007310</name>
</gene>
<dbReference type="InterPro" id="IPR002109">
    <property type="entry name" value="Glutaredoxin"/>
</dbReference>
<sequence>MGLSVLVIGSPSSGSLSGTDTLDNFPSYSDKGGQQWLDTTMAQSISFGTKFVDPIWLATGLERVSQTGNSNDQYLHITLSSDSNHDAASQTLQTKTVIIATGSKPRKLGLSHEAALWGSSLHNCALCDGDLYASRSLSTEGENQKSVVVIGGGEAALEAVSLLSRLGVANIHWIHRRNKFRARQSAVDTAIRNLPNVKMWQPFVVTEWIVHETAGRKVLEGVRIVGSNDDGVADPEATSSLAIPCDGAFLMIGSIPNTNWLTQSGISLNSISGLIQLTSENETPEMSTLNLSTATSLPGVFAAGEVVDDTYRQALTASSDGAKAAMDVERYLRASSFEVVGVDVENIVARDLPAEIISDETVQSYIDCDLTHVDCIKTLVARHTVVVFSKPYCPYCRRALEALRAVMQNGESPLVVDLTEMGESGWRVQQSLGEMTGRRTVPNVFVRGNNIGGGDETVALHREGKLSRLVAGDA</sequence>
<evidence type="ECO:0000256" key="3">
    <source>
        <dbReference type="ARBA" id="ARBA00023002"/>
    </source>
</evidence>
<evidence type="ECO:0000259" key="5">
    <source>
        <dbReference type="Pfam" id="PF07992"/>
    </source>
</evidence>
<evidence type="ECO:0000313" key="6">
    <source>
        <dbReference type="EMBL" id="KAK1741737.1"/>
    </source>
</evidence>
<dbReference type="CDD" id="cd03419">
    <property type="entry name" value="GRX_GRXh_1_2_like"/>
    <property type="match status" value="1"/>
</dbReference>
<protein>
    <submittedName>
        <fullName evidence="6">Thioredoxin-disulfide reductase</fullName>
        <ecNumber evidence="6">1.8.1.9</ecNumber>
    </submittedName>
</protein>
<dbReference type="PRINTS" id="PR00368">
    <property type="entry name" value="FADPNR"/>
</dbReference>
<dbReference type="Gene3D" id="3.40.30.10">
    <property type="entry name" value="Glutaredoxin"/>
    <property type="match status" value="1"/>
</dbReference>
<feature type="domain" description="FAD/NAD(P)-binding" evidence="5">
    <location>
        <begin position="85"/>
        <end position="321"/>
    </location>
</feature>
<dbReference type="GO" id="GO:0004791">
    <property type="term" value="F:thioredoxin-disulfide reductase (NADPH) activity"/>
    <property type="evidence" value="ECO:0007669"/>
    <property type="project" value="UniProtKB-EC"/>
</dbReference>
<evidence type="ECO:0000259" key="4">
    <source>
        <dbReference type="Pfam" id="PF00462"/>
    </source>
</evidence>
<dbReference type="InterPro" id="IPR036188">
    <property type="entry name" value="FAD/NAD-bd_sf"/>
</dbReference>
<dbReference type="Pfam" id="PF00462">
    <property type="entry name" value="Glutaredoxin"/>
    <property type="match status" value="1"/>
</dbReference>
<evidence type="ECO:0000313" key="7">
    <source>
        <dbReference type="Proteomes" id="UP001224775"/>
    </source>
</evidence>
<comment type="similarity">
    <text evidence="1">Belongs to the class-II pyridine nucleotide-disulfide oxidoreductase family.</text>
</comment>
<keyword evidence="7" id="KW-1185">Reference proteome</keyword>
<dbReference type="InterPro" id="IPR036249">
    <property type="entry name" value="Thioredoxin-like_sf"/>
</dbReference>
<accession>A0AAD8Y903</accession>
<dbReference type="PANTHER" id="PTHR48105">
    <property type="entry name" value="THIOREDOXIN REDUCTASE 1-RELATED-RELATED"/>
    <property type="match status" value="1"/>
</dbReference>
<dbReference type="Pfam" id="PF07992">
    <property type="entry name" value="Pyr_redox_2"/>
    <property type="match status" value="1"/>
</dbReference>
<dbReference type="PRINTS" id="PR00411">
    <property type="entry name" value="PNDRDTASEI"/>
</dbReference>
<evidence type="ECO:0000256" key="2">
    <source>
        <dbReference type="ARBA" id="ARBA00022630"/>
    </source>
</evidence>
<proteinExistence type="inferred from homology"/>